<organism evidence="3 4">
    <name type="scientific">Streptomyces canarius</name>
    <dbReference type="NCBI Taxonomy" id="285453"/>
    <lineage>
        <taxon>Bacteria</taxon>
        <taxon>Bacillati</taxon>
        <taxon>Actinomycetota</taxon>
        <taxon>Actinomycetes</taxon>
        <taxon>Kitasatosporales</taxon>
        <taxon>Streptomycetaceae</taxon>
        <taxon>Streptomyces</taxon>
    </lineage>
</organism>
<feature type="compositionally biased region" description="Polar residues" evidence="1">
    <location>
        <begin position="36"/>
        <end position="50"/>
    </location>
</feature>
<dbReference type="Pfam" id="PF10901">
    <property type="entry name" value="DUF2690"/>
    <property type="match status" value="1"/>
</dbReference>
<dbReference type="InterPro" id="IPR021224">
    <property type="entry name" value="DUF2690"/>
</dbReference>
<proteinExistence type="predicted"/>
<reference evidence="4" key="1">
    <citation type="journal article" date="2019" name="Int. J. Syst. Evol. Microbiol.">
        <title>The Global Catalogue of Microorganisms (GCM) 10K type strain sequencing project: providing services to taxonomists for standard genome sequencing and annotation.</title>
        <authorList>
            <consortium name="The Broad Institute Genomics Platform"/>
            <consortium name="The Broad Institute Genome Sequencing Center for Infectious Disease"/>
            <person name="Wu L."/>
            <person name="Ma J."/>
        </authorList>
    </citation>
    <scope>NUCLEOTIDE SEQUENCE [LARGE SCALE GENOMIC DNA]</scope>
    <source>
        <strain evidence="4">JCM 4733</strain>
    </source>
</reference>
<comment type="caution">
    <text evidence="3">The sequence shown here is derived from an EMBL/GenBank/DDBJ whole genome shotgun (WGS) entry which is preliminary data.</text>
</comment>
<dbReference type="Proteomes" id="UP000653644">
    <property type="component" value="Unassembled WGS sequence"/>
</dbReference>
<feature type="chain" id="PRO_5045276402" description="DUF2690 domain-containing protein" evidence="2">
    <location>
        <begin position="31"/>
        <end position="145"/>
    </location>
</feature>
<evidence type="ECO:0000256" key="1">
    <source>
        <dbReference type="SAM" id="MobiDB-lite"/>
    </source>
</evidence>
<evidence type="ECO:0008006" key="5">
    <source>
        <dbReference type="Google" id="ProtNLM"/>
    </source>
</evidence>
<evidence type="ECO:0000256" key="2">
    <source>
        <dbReference type="SAM" id="SignalP"/>
    </source>
</evidence>
<gene>
    <name evidence="3" type="ORF">GCM10010345_58080</name>
</gene>
<protein>
    <recommendedName>
        <fullName evidence="5">DUF2690 domain-containing protein</fullName>
    </recommendedName>
</protein>
<dbReference type="InterPro" id="IPR006311">
    <property type="entry name" value="TAT_signal"/>
</dbReference>
<keyword evidence="2" id="KW-0732">Signal</keyword>
<feature type="signal peptide" evidence="2">
    <location>
        <begin position="1"/>
        <end position="30"/>
    </location>
</feature>
<accession>A0ABQ3CXM2</accession>
<dbReference type="RefSeq" id="WP_189890825.1">
    <property type="nucleotide sequence ID" value="NZ_BMVN01000024.1"/>
</dbReference>
<sequence>MAVRRSALSSLSAAVLASALLLVPALPAAAAAPTSCRGSSCTGKNPQSEGCGSGARVIDRVQPAGGGPEVELRNSSRCSAAWARIQKANSNWRFKIEIRRGNSYTANASPSYAAYTQMVGSSNAYRACVEIYDGQGGSWSCTGWH</sequence>
<dbReference type="EMBL" id="BMVN01000024">
    <property type="protein sequence ID" value="GHA46003.1"/>
    <property type="molecule type" value="Genomic_DNA"/>
</dbReference>
<feature type="region of interest" description="Disordered" evidence="1">
    <location>
        <begin position="36"/>
        <end position="55"/>
    </location>
</feature>
<keyword evidence="4" id="KW-1185">Reference proteome</keyword>
<name>A0ABQ3CXM2_9ACTN</name>
<dbReference type="PROSITE" id="PS51318">
    <property type="entry name" value="TAT"/>
    <property type="match status" value="1"/>
</dbReference>
<evidence type="ECO:0000313" key="3">
    <source>
        <dbReference type="EMBL" id="GHA46003.1"/>
    </source>
</evidence>
<evidence type="ECO:0000313" key="4">
    <source>
        <dbReference type="Proteomes" id="UP000653644"/>
    </source>
</evidence>